<keyword evidence="3" id="KW-1185">Reference proteome</keyword>
<keyword evidence="1" id="KW-0472">Membrane</keyword>
<dbReference type="Proteomes" id="UP000827549">
    <property type="component" value="Chromosome 7"/>
</dbReference>
<dbReference type="RefSeq" id="XP_062631398.1">
    <property type="nucleotide sequence ID" value="XM_062775414.1"/>
</dbReference>
<sequence length="476" mass="54179">MSARHPARLIPVFLLVLIGVGLVQVGFLIDKTTISNITTPLKGIMKGSPYHQSSTEEAITSPHDIYKPTDWESDYFYKWGQTRAGYRWVTESRLRALAACSARGDCPANAHKIAIFATIHSHMALFDGYTGGEGTWSKGMIKSLERQGYTVLFARNNFEYVYHIYRQFPDLVKAIFVDPSGDNGQKYTDFLKKPDRLNGIPAWKFFIAYYFPNAFSSIVGNKWVLTAEPNDNNLTTYTGYEIDRSKTLKNYVPFEQRPHRVYVLAKYLHFFANHSMAAKVWDDDYYQRATDELRQRWPDFEIVGAIIDSRGEKEQKAEPWTLPPGIRNMGKLGPAEFDEALSNSRLLLGVGRPGLSPSPWRGLALGLPFLNPGDPAHKGPWQHHTVAKLGPPYSYNTQKFNYTEFVNNIAAAMETPIEPYIHPLMEAEAVDRRMHDVMTRDWRSEAAAILEERKKGNETQLFIDHPYAGGPELFEL</sequence>
<evidence type="ECO:0000313" key="2">
    <source>
        <dbReference type="EMBL" id="WOO85372.1"/>
    </source>
</evidence>
<evidence type="ECO:0000256" key="1">
    <source>
        <dbReference type="SAM" id="Phobius"/>
    </source>
</evidence>
<dbReference type="AlphaFoldDB" id="A0AAF0YFG6"/>
<feature type="transmembrane region" description="Helical" evidence="1">
    <location>
        <begin position="12"/>
        <end position="29"/>
    </location>
</feature>
<gene>
    <name evidence="2" type="ORF">LOC62_07G008871</name>
</gene>
<organism evidence="2 3">
    <name type="scientific">Vanrija pseudolonga</name>
    <dbReference type="NCBI Taxonomy" id="143232"/>
    <lineage>
        <taxon>Eukaryota</taxon>
        <taxon>Fungi</taxon>
        <taxon>Dikarya</taxon>
        <taxon>Basidiomycota</taxon>
        <taxon>Agaricomycotina</taxon>
        <taxon>Tremellomycetes</taxon>
        <taxon>Trichosporonales</taxon>
        <taxon>Trichosporonaceae</taxon>
        <taxon>Vanrija</taxon>
    </lineage>
</organism>
<dbReference type="GeneID" id="87812035"/>
<name>A0AAF0YFG6_9TREE</name>
<accession>A0AAF0YFG6</accession>
<keyword evidence="1" id="KW-0812">Transmembrane</keyword>
<keyword evidence="1" id="KW-1133">Transmembrane helix</keyword>
<evidence type="ECO:0000313" key="3">
    <source>
        <dbReference type="Proteomes" id="UP000827549"/>
    </source>
</evidence>
<proteinExistence type="predicted"/>
<protein>
    <submittedName>
        <fullName evidence="2">Uncharacterized protein</fullName>
    </submittedName>
</protein>
<reference evidence="2" key="1">
    <citation type="submission" date="2023-10" db="EMBL/GenBank/DDBJ databases">
        <authorList>
            <person name="Noh H."/>
        </authorList>
    </citation>
    <scope>NUCLEOTIDE SEQUENCE</scope>
    <source>
        <strain evidence="2">DUCC4014</strain>
    </source>
</reference>
<dbReference type="EMBL" id="CP086720">
    <property type="protein sequence ID" value="WOO85372.1"/>
    <property type="molecule type" value="Genomic_DNA"/>
</dbReference>